<proteinExistence type="predicted"/>
<reference evidence="2 3" key="1">
    <citation type="submission" date="2018-10" db="EMBL/GenBank/DDBJ databases">
        <title>Isolation, diversity and antifungal activity of actinobacteria from wheat.</title>
        <authorList>
            <person name="Han C."/>
        </authorList>
    </citation>
    <scope>NUCLEOTIDE SEQUENCE [LARGE SCALE GENOMIC DNA]</scope>
    <source>
        <strain evidence="2 3">NEAU-YY56</strain>
    </source>
</reference>
<dbReference type="Proteomes" id="UP000269289">
    <property type="component" value="Unassembled WGS sequence"/>
</dbReference>
<protein>
    <recommendedName>
        <fullName evidence="4">Peptidase inhibitor family I36 protein</fullName>
    </recommendedName>
</protein>
<organism evidence="2 3">
    <name type="scientific">Cellulomonas triticagri</name>
    <dbReference type="NCBI Taxonomy" id="2483352"/>
    <lineage>
        <taxon>Bacteria</taxon>
        <taxon>Bacillati</taxon>
        <taxon>Actinomycetota</taxon>
        <taxon>Actinomycetes</taxon>
        <taxon>Micrococcales</taxon>
        <taxon>Cellulomonadaceae</taxon>
        <taxon>Cellulomonas</taxon>
    </lineage>
</organism>
<dbReference type="Pfam" id="PF03995">
    <property type="entry name" value="Inhibitor_I36"/>
    <property type="match status" value="1"/>
</dbReference>
<sequence>MMHLTRLLRDRRRPSSDVPGVPTCSARPERPTRRPRSAALAVAAVLVLAAAPAARADDAPDPDLDAAARSASQCSPGAFCLWSGPGYTGTFWSVSSGGTFNPPLTQAKSLWNRSAFDVRTYNAPSGGGSSVCWNTGAQTSNTSVATVSVRTMAATTC</sequence>
<evidence type="ECO:0000313" key="2">
    <source>
        <dbReference type="EMBL" id="RMI01657.1"/>
    </source>
</evidence>
<evidence type="ECO:0000256" key="1">
    <source>
        <dbReference type="SAM" id="MobiDB-lite"/>
    </source>
</evidence>
<accession>A0A3M2IHZ8</accession>
<evidence type="ECO:0008006" key="4">
    <source>
        <dbReference type="Google" id="ProtNLM"/>
    </source>
</evidence>
<keyword evidence="3" id="KW-1185">Reference proteome</keyword>
<gene>
    <name evidence="2" type="ORF">EBM89_20485</name>
</gene>
<feature type="region of interest" description="Disordered" evidence="1">
    <location>
        <begin position="1"/>
        <end position="36"/>
    </location>
</feature>
<name>A0A3M2IHZ8_9CELL</name>
<comment type="caution">
    <text evidence="2">The sequence shown here is derived from an EMBL/GenBank/DDBJ whole genome shotgun (WGS) entry which is preliminary data.</text>
</comment>
<dbReference type="EMBL" id="RFFI01000237">
    <property type="protein sequence ID" value="RMI01657.1"/>
    <property type="molecule type" value="Genomic_DNA"/>
</dbReference>
<dbReference type="AlphaFoldDB" id="A0A3M2IHZ8"/>
<evidence type="ECO:0000313" key="3">
    <source>
        <dbReference type="Proteomes" id="UP000269289"/>
    </source>
</evidence>